<reference evidence="1" key="1">
    <citation type="submission" date="2022-08" db="EMBL/GenBank/DDBJ databases">
        <title>The complete genome sequence of the thermophilic bacterium Laceyella sacchari FBKL4.010 reveals the basis for tetramethylpyrazine biosynthesis in Moutai-flavor Daqu.</title>
        <authorList>
            <person name="Li D."/>
            <person name="Huang W."/>
            <person name="Wang C."/>
            <person name="Qiu S."/>
        </authorList>
    </citation>
    <scope>NUCLEOTIDE SEQUENCE</scope>
    <source>
        <strain evidence="1">FBKL4.014</strain>
    </source>
</reference>
<sequence length="94" mass="10594">MKQLPHPLFVMQTFGFVEDRASRVPLAEQLARQVVAASRSSQLPAGSELPMVRAWERRLQVCGEMVHLSSPARVPGCFPRLVFPPRQRKRAPTC</sequence>
<gene>
    <name evidence="1" type="ORF">NYR52_13570</name>
</gene>
<keyword evidence="2" id="KW-1185">Reference proteome</keyword>
<proteinExistence type="predicted"/>
<dbReference type="RefSeq" id="WP_158283266.1">
    <property type="nucleotide sequence ID" value="NZ_CP103866.1"/>
</dbReference>
<protein>
    <submittedName>
        <fullName evidence="1">Uncharacterized protein</fullName>
    </submittedName>
</protein>
<organism evidence="1 2">
    <name type="scientific">Laceyella sacchari</name>
    <name type="common">Thermoactinomyces thalpophilus</name>
    <dbReference type="NCBI Taxonomy" id="37482"/>
    <lineage>
        <taxon>Bacteria</taxon>
        <taxon>Bacillati</taxon>
        <taxon>Bacillota</taxon>
        <taxon>Bacilli</taxon>
        <taxon>Bacillales</taxon>
        <taxon>Thermoactinomycetaceae</taxon>
        <taxon>Laceyella</taxon>
    </lineage>
</organism>
<evidence type="ECO:0000313" key="2">
    <source>
        <dbReference type="Proteomes" id="UP001058650"/>
    </source>
</evidence>
<name>A0ABY5U0H9_LACSH</name>
<dbReference type="EMBL" id="CP103866">
    <property type="protein sequence ID" value="UWE03129.1"/>
    <property type="molecule type" value="Genomic_DNA"/>
</dbReference>
<dbReference type="Proteomes" id="UP001058650">
    <property type="component" value="Chromosome"/>
</dbReference>
<accession>A0ABY5U0H9</accession>
<evidence type="ECO:0000313" key="1">
    <source>
        <dbReference type="EMBL" id="UWE03129.1"/>
    </source>
</evidence>